<dbReference type="RefSeq" id="XP_011027044.1">
    <property type="nucleotide sequence ID" value="XM_011028742.1"/>
</dbReference>
<dbReference type="PROSITE" id="PS50110">
    <property type="entry name" value="RESPONSE_REGULATORY"/>
    <property type="match status" value="1"/>
</dbReference>
<dbReference type="RefSeq" id="XP_011027041.1">
    <property type="nucleotide sequence ID" value="XM_011028739.1"/>
</dbReference>
<evidence type="ECO:0000256" key="8">
    <source>
        <dbReference type="PROSITE-ProRule" id="PRU00169"/>
    </source>
</evidence>
<keyword evidence="3" id="KW-0902">Two-component regulatory system</keyword>
<dbReference type="Pfam" id="PF06203">
    <property type="entry name" value="CCT"/>
    <property type="match status" value="1"/>
</dbReference>
<dbReference type="Proteomes" id="UP000694918">
    <property type="component" value="Unplaced"/>
</dbReference>
<accession>A0AAJ6XQE5</accession>
<dbReference type="CDD" id="cd17582">
    <property type="entry name" value="psREC_PRR"/>
    <property type="match status" value="1"/>
</dbReference>
<dbReference type="KEGG" id="peu:105127442"/>
<evidence type="ECO:0000256" key="2">
    <source>
        <dbReference type="ARBA" id="ARBA00010330"/>
    </source>
</evidence>
<comment type="similarity">
    <text evidence="2">Belongs to the ARR-like family.</text>
</comment>
<dbReference type="RefSeq" id="XP_011027047.1">
    <property type="nucleotide sequence ID" value="XM_011028745.1"/>
</dbReference>
<dbReference type="GeneID" id="105127442"/>
<dbReference type="PROSITE" id="PS51017">
    <property type="entry name" value="CCT"/>
    <property type="match status" value="1"/>
</dbReference>
<evidence type="ECO:0000256" key="5">
    <source>
        <dbReference type="ARBA" id="ARBA00023108"/>
    </source>
</evidence>
<evidence type="ECO:0000259" key="11">
    <source>
        <dbReference type="PROSITE" id="PS50110"/>
    </source>
</evidence>
<dbReference type="InterPro" id="IPR045279">
    <property type="entry name" value="ARR-like"/>
</dbReference>
<evidence type="ECO:0000313" key="20">
    <source>
        <dbReference type="RefSeq" id="XP_011027046.1"/>
    </source>
</evidence>
<evidence type="ECO:0000256" key="3">
    <source>
        <dbReference type="ARBA" id="ARBA00023012"/>
    </source>
</evidence>
<feature type="domain" description="CCT" evidence="12">
    <location>
        <begin position="685"/>
        <end position="727"/>
    </location>
</feature>
<evidence type="ECO:0000256" key="1">
    <source>
        <dbReference type="ARBA" id="ARBA00004123"/>
    </source>
</evidence>
<evidence type="ECO:0000256" key="6">
    <source>
        <dbReference type="ARBA" id="ARBA00023163"/>
    </source>
</evidence>
<keyword evidence="5" id="KW-0090">Biological rhythms</keyword>
<keyword evidence="4" id="KW-0805">Transcription regulation</keyword>
<dbReference type="RefSeq" id="XP_011027039.1">
    <property type="nucleotide sequence ID" value="XM_011028737.1"/>
</dbReference>
<dbReference type="PANTHER" id="PTHR43874:SF195">
    <property type="entry name" value="TWO-COMPONENT RESPONSE REGULATOR-LIKE PRR37 ISOFORM X1"/>
    <property type="match status" value="1"/>
</dbReference>
<comment type="caution">
    <text evidence="8">Lacks conserved residue(s) required for the propagation of feature annotation.</text>
</comment>
<evidence type="ECO:0000313" key="13">
    <source>
        <dbReference type="Proteomes" id="UP000694918"/>
    </source>
</evidence>
<keyword evidence="6" id="KW-0804">Transcription</keyword>
<dbReference type="Pfam" id="PF00072">
    <property type="entry name" value="Response_reg"/>
    <property type="match status" value="1"/>
</dbReference>
<protein>
    <submittedName>
        <fullName evidence="14 15">Two-component response regulator-like PRR37 isoform X1</fullName>
    </submittedName>
</protein>
<evidence type="ECO:0000256" key="9">
    <source>
        <dbReference type="PROSITE-ProRule" id="PRU00357"/>
    </source>
</evidence>
<feature type="region of interest" description="Disordered" evidence="10">
    <location>
        <begin position="339"/>
        <end position="366"/>
    </location>
</feature>
<dbReference type="PANTHER" id="PTHR43874">
    <property type="entry name" value="TWO-COMPONENT RESPONSE REGULATOR"/>
    <property type="match status" value="1"/>
</dbReference>
<keyword evidence="13" id="KW-1185">Reference proteome</keyword>
<dbReference type="InterPro" id="IPR011006">
    <property type="entry name" value="CheY-like_superfamily"/>
</dbReference>
<evidence type="ECO:0000313" key="21">
    <source>
        <dbReference type="RefSeq" id="XP_011027047.1"/>
    </source>
</evidence>
<reference evidence="14 15" key="1">
    <citation type="submission" date="2025-04" db="UniProtKB">
        <authorList>
            <consortium name="RefSeq"/>
        </authorList>
    </citation>
    <scope>IDENTIFICATION</scope>
</reference>
<dbReference type="GO" id="GO:0009736">
    <property type="term" value="P:cytokinin-activated signaling pathway"/>
    <property type="evidence" value="ECO:0007669"/>
    <property type="project" value="InterPro"/>
</dbReference>
<proteinExistence type="inferred from homology"/>
<feature type="region of interest" description="Disordered" evidence="10">
    <location>
        <begin position="188"/>
        <end position="250"/>
    </location>
</feature>
<dbReference type="GO" id="GO:0005634">
    <property type="term" value="C:nucleus"/>
    <property type="evidence" value="ECO:0007669"/>
    <property type="project" value="UniProtKB-SubCell"/>
</dbReference>
<keyword evidence="7 9" id="KW-0539">Nucleus</keyword>
<dbReference type="GO" id="GO:0007623">
    <property type="term" value="P:circadian rhythm"/>
    <property type="evidence" value="ECO:0007669"/>
    <property type="project" value="UniProtKB-ARBA"/>
</dbReference>
<feature type="region of interest" description="Disordered" evidence="10">
    <location>
        <begin position="653"/>
        <end position="682"/>
    </location>
</feature>
<evidence type="ECO:0000313" key="19">
    <source>
        <dbReference type="RefSeq" id="XP_011027045.1"/>
    </source>
</evidence>
<evidence type="ECO:0000256" key="7">
    <source>
        <dbReference type="ARBA" id="ARBA00023242"/>
    </source>
</evidence>
<dbReference type="GO" id="GO:0000160">
    <property type="term" value="P:phosphorelay signal transduction system"/>
    <property type="evidence" value="ECO:0007669"/>
    <property type="project" value="UniProtKB-KW"/>
</dbReference>
<name>A0AAJ6XQE5_POPEU</name>
<evidence type="ECO:0000313" key="18">
    <source>
        <dbReference type="RefSeq" id="XP_011027044.1"/>
    </source>
</evidence>
<dbReference type="RefSeq" id="XP_011027043.1">
    <property type="nucleotide sequence ID" value="XM_011028741.1"/>
</dbReference>
<evidence type="ECO:0000313" key="22">
    <source>
        <dbReference type="RefSeq" id="XP_011027048.1"/>
    </source>
</evidence>
<dbReference type="GO" id="GO:0045892">
    <property type="term" value="P:negative regulation of DNA-templated transcription"/>
    <property type="evidence" value="ECO:0007669"/>
    <property type="project" value="UniProtKB-ARBA"/>
</dbReference>
<evidence type="ECO:0000256" key="4">
    <source>
        <dbReference type="ARBA" id="ARBA00023015"/>
    </source>
</evidence>
<dbReference type="RefSeq" id="XP_011027048.1">
    <property type="nucleotide sequence ID" value="XM_011028746.1"/>
</dbReference>
<dbReference type="SMART" id="SM00448">
    <property type="entry name" value="REC"/>
    <property type="match status" value="1"/>
</dbReference>
<evidence type="ECO:0000313" key="14">
    <source>
        <dbReference type="RefSeq" id="XP_011027039.1"/>
    </source>
</evidence>
<dbReference type="FunFam" id="3.40.50.2300:FF:000214">
    <property type="entry name" value="Two-component response regulator-like PRR37"/>
    <property type="match status" value="1"/>
</dbReference>
<dbReference type="GO" id="GO:0010017">
    <property type="term" value="P:red or far-red light signaling pathway"/>
    <property type="evidence" value="ECO:0007669"/>
    <property type="project" value="UniProtKB-ARBA"/>
</dbReference>
<feature type="compositionally biased region" description="Polar residues" evidence="10">
    <location>
        <begin position="237"/>
        <end position="247"/>
    </location>
</feature>
<evidence type="ECO:0000256" key="10">
    <source>
        <dbReference type="SAM" id="MobiDB-lite"/>
    </source>
</evidence>
<dbReference type="RefSeq" id="XP_011027045.1">
    <property type="nucleotide sequence ID" value="XM_011028743.1"/>
</dbReference>
<dbReference type="SUPFAM" id="SSF52172">
    <property type="entry name" value="CheY-like"/>
    <property type="match status" value="1"/>
</dbReference>
<feature type="region of interest" description="Disordered" evidence="10">
    <location>
        <begin position="1"/>
        <end position="26"/>
    </location>
</feature>
<evidence type="ECO:0000313" key="16">
    <source>
        <dbReference type="RefSeq" id="XP_011027042.1"/>
    </source>
</evidence>
<dbReference type="Gene3D" id="3.40.50.2300">
    <property type="match status" value="1"/>
</dbReference>
<dbReference type="RefSeq" id="XP_011027046.1">
    <property type="nucleotide sequence ID" value="XM_011028744.1"/>
</dbReference>
<feature type="compositionally biased region" description="Basic and acidic residues" evidence="10">
    <location>
        <begin position="342"/>
        <end position="366"/>
    </location>
</feature>
<feature type="domain" description="Response regulatory" evidence="11">
    <location>
        <begin position="64"/>
        <end position="182"/>
    </location>
</feature>
<feature type="compositionally biased region" description="Low complexity" evidence="10">
    <location>
        <begin position="188"/>
        <end position="198"/>
    </location>
</feature>
<dbReference type="RefSeq" id="XP_011027042.1">
    <property type="nucleotide sequence ID" value="XM_011028740.1"/>
</dbReference>
<evidence type="ECO:0000259" key="12">
    <source>
        <dbReference type="PROSITE" id="PS51017"/>
    </source>
</evidence>
<feature type="compositionally biased region" description="Acidic residues" evidence="10">
    <location>
        <begin position="1"/>
        <end position="12"/>
    </location>
</feature>
<dbReference type="AlphaFoldDB" id="A0AAJ6XQE5"/>
<evidence type="ECO:0000313" key="17">
    <source>
        <dbReference type="RefSeq" id="XP_011027043.1"/>
    </source>
</evidence>
<organism evidence="13 14">
    <name type="scientific">Populus euphratica</name>
    <name type="common">Euphrates poplar</name>
    <dbReference type="NCBI Taxonomy" id="75702"/>
    <lineage>
        <taxon>Eukaryota</taxon>
        <taxon>Viridiplantae</taxon>
        <taxon>Streptophyta</taxon>
        <taxon>Embryophyta</taxon>
        <taxon>Tracheophyta</taxon>
        <taxon>Spermatophyta</taxon>
        <taxon>Magnoliopsida</taxon>
        <taxon>eudicotyledons</taxon>
        <taxon>Gunneridae</taxon>
        <taxon>Pentapetalae</taxon>
        <taxon>rosids</taxon>
        <taxon>fabids</taxon>
        <taxon>Malpighiales</taxon>
        <taxon>Salicaceae</taxon>
        <taxon>Saliceae</taxon>
        <taxon>Populus</taxon>
    </lineage>
</organism>
<dbReference type="InterPro" id="IPR010402">
    <property type="entry name" value="CCT_domain"/>
</dbReference>
<gene>
    <name evidence="14 15 16 17 18 19 20 21 22" type="primary">LOC105127442</name>
</gene>
<feature type="compositionally biased region" description="Acidic residues" evidence="10">
    <location>
        <begin position="212"/>
        <end position="225"/>
    </location>
</feature>
<feature type="compositionally biased region" description="Basic and acidic residues" evidence="10">
    <location>
        <begin position="15"/>
        <end position="26"/>
    </location>
</feature>
<comment type="subcellular location">
    <subcellularLocation>
        <location evidence="1 9">Nucleus</location>
    </subcellularLocation>
</comment>
<dbReference type="InterPro" id="IPR001789">
    <property type="entry name" value="Sig_transdc_resp-reg_receiver"/>
</dbReference>
<evidence type="ECO:0000313" key="15">
    <source>
        <dbReference type="RefSeq" id="XP_011027041.1"/>
    </source>
</evidence>
<sequence length="739" mass="81097">MFEDQELSEEGESQINKDEKDVNDKGMESLQVLNDAQAVIQSQQQQSQGPLVHWERFLPRRSLKVLLVENDDSTRHVVSALLQNCGYEATAVANGLQAWKLLQDLTNHIDLVLTEVAMPCLSGIGLLSNIMSHKTCRNIPVIMMSSHDSMNVVFRCLSKGAVDFLVKPIRKNELKILWQHVWRRCHSASGSGSGSESAVRTQKSSKSKGADESDNDTDSNDDDDIGSIGLNARDGSDNGSHTQSSWTKRAVEVDSPKPMLPWDQLADPPDSTCTQVIHSRPEACDNNMVPLATTKKFGKQDDELDNIVMGKDLEIGVPRIPNLQLKDLSKEVLTNVAGNNGEKFREKKSEEDSGHLEKGQPELSEKHNTELRNQGNDLNGVISNITNPQIESEVVDISNTLSSNKKNEVIYETKEMPSLELVLKRMRDTGDAWASASDRNVLRHSDLSAFSRYNSASTTDQAPTGNVGSCSLLGNCSEAAKTESMQNLQSNSNSTPCNLCSNGSSNNNDLGSTTNNAFAKPLVIRDKPTPKSTVKCLHCSSSFQPVQNDHTPLPQRVIQGTGDAPIANTILAQSRGMNQQGQVQHHCHFVHNMPLTIRDDLSLKNMAAAGPRCGSSNMLSTPMEGNAGNYSMSGSNGQNESFIVLNPRGINLESNSGAAGKDENPGADDESGSRSGGGQNCFAPREAALNKFRQKRKERCFEKKVRYQSRKKLAEHRPRVRGQFVRQVAFEHKDEDAHS</sequence>